<name>A0A839VHJ3_9GAMM</name>
<proteinExistence type="predicted"/>
<keyword evidence="1" id="KW-0472">Membrane</keyword>
<evidence type="ECO:0000256" key="1">
    <source>
        <dbReference type="SAM" id="Phobius"/>
    </source>
</evidence>
<dbReference type="Proteomes" id="UP000547614">
    <property type="component" value="Unassembled WGS sequence"/>
</dbReference>
<comment type="caution">
    <text evidence="2">The sequence shown here is derived from an EMBL/GenBank/DDBJ whole genome shotgun (WGS) entry which is preliminary data.</text>
</comment>
<keyword evidence="1" id="KW-1133">Transmembrane helix</keyword>
<gene>
    <name evidence="2" type="ORF">FHR94_003360</name>
</gene>
<feature type="transmembrane region" description="Helical" evidence="1">
    <location>
        <begin position="12"/>
        <end position="28"/>
    </location>
</feature>
<evidence type="ECO:0000313" key="2">
    <source>
        <dbReference type="EMBL" id="MBB3192084.1"/>
    </source>
</evidence>
<keyword evidence="3" id="KW-1185">Reference proteome</keyword>
<reference evidence="2 3" key="1">
    <citation type="submission" date="2020-08" db="EMBL/GenBank/DDBJ databases">
        <title>Genomic Encyclopedia of Type Strains, Phase III (KMG-III): the genomes of soil and plant-associated and newly described type strains.</title>
        <authorList>
            <person name="Whitman W."/>
        </authorList>
    </citation>
    <scope>NUCLEOTIDE SEQUENCE [LARGE SCALE GENOMIC DNA]</scope>
    <source>
        <strain evidence="2 3">CECT 7282</strain>
    </source>
</reference>
<dbReference type="AlphaFoldDB" id="A0A839VHJ3"/>
<protein>
    <submittedName>
        <fullName evidence="2">Uncharacterized protein</fullName>
    </submittedName>
</protein>
<organism evidence="2 3">
    <name type="scientific">Halomonas cerina</name>
    <dbReference type="NCBI Taxonomy" id="447424"/>
    <lineage>
        <taxon>Bacteria</taxon>
        <taxon>Pseudomonadati</taxon>
        <taxon>Pseudomonadota</taxon>
        <taxon>Gammaproteobacteria</taxon>
        <taxon>Oceanospirillales</taxon>
        <taxon>Halomonadaceae</taxon>
        <taxon>Halomonas</taxon>
    </lineage>
</organism>
<accession>A0A839VHJ3</accession>
<evidence type="ECO:0000313" key="3">
    <source>
        <dbReference type="Proteomes" id="UP000547614"/>
    </source>
</evidence>
<dbReference type="EMBL" id="JACHXP010000021">
    <property type="protein sequence ID" value="MBB3192084.1"/>
    <property type="molecule type" value="Genomic_DNA"/>
</dbReference>
<sequence>MELIGLLGEYLQLGYALSAGLALGWLIWH</sequence>
<keyword evidence="1" id="KW-0812">Transmembrane</keyword>